<sequence>MHFPQFRNRKLCHKLQHNPRSPYDTKTTPLTKTKQNNTTQHFSTFFLLANTTCPRTIYLLIIVPLFIVNDNSKACWNNGESEAKVHLLTPSLMRHAHEEWRCFAASGKIIVWFPSHRNGGSNYGIRNDEK</sequence>
<dbReference type="AlphaFoldDB" id="A0AAV4TRR3"/>
<evidence type="ECO:0000313" key="2">
    <source>
        <dbReference type="Proteomes" id="UP001054945"/>
    </source>
</evidence>
<protein>
    <submittedName>
        <fullName evidence="1">Uncharacterized protein</fullName>
    </submittedName>
</protein>
<keyword evidence="2" id="KW-1185">Reference proteome</keyword>
<proteinExistence type="predicted"/>
<dbReference type="EMBL" id="BPLR01011580">
    <property type="protein sequence ID" value="GIY47442.1"/>
    <property type="molecule type" value="Genomic_DNA"/>
</dbReference>
<evidence type="ECO:0000313" key="1">
    <source>
        <dbReference type="EMBL" id="GIY47442.1"/>
    </source>
</evidence>
<name>A0AAV4TRR3_CAEEX</name>
<accession>A0AAV4TRR3</accession>
<comment type="caution">
    <text evidence="1">The sequence shown here is derived from an EMBL/GenBank/DDBJ whole genome shotgun (WGS) entry which is preliminary data.</text>
</comment>
<reference evidence="1 2" key="1">
    <citation type="submission" date="2021-06" db="EMBL/GenBank/DDBJ databases">
        <title>Caerostris extrusa draft genome.</title>
        <authorList>
            <person name="Kono N."/>
            <person name="Arakawa K."/>
        </authorList>
    </citation>
    <scope>NUCLEOTIDE SEQUENCE [LARGE SCALE GENOMIC DNA]</scope>
</reference>
<gene>
    <name evidence="1" type="ORF">CEXT_709351</name>
</gene>
<organism evidence="1 2">
    <name type="scientific">Caerostris extrusa</name>
    <name type="common">Bark spider</name>
    <name type="synonym">Caerostris bankana</name>
    <dbReference type="NCBI Taxonomy" id="172846"/>
    <lineage>
        <taxon>Eukaryota</taxon>
        <taxon>Metazoa</taxon>
        <taxon>Ecdysozoa</taxon>
        <taxon>Arthropoda</taxon>
        <taxon>Chelicerata</taxon>
        <taxon>Arachnida</taxon>
        <taxon>Araneae</taxon>
        <taxon>Araneomorphae</taxon>
        <taxon>Entelegynae</taxon>
        <taxon>Araneoidea</taxon>
        <taxon>Araneidae</taxon>
        <taxon>Caerostris</taxon>
    </lineage>
</organism>
<dbReference type="Proteomes" id="UP001054945">
    <property type="component" value="Unassembled WGS sequence"/>
</dbReference>